<comment type="caution">
    <text evidence="2">The sequence shown here is derived from an EMBL/GenBank/DDBJ whole genome shotgun (WGS) entry which is preliminary data.</text>
</comment>
<keyword evidence="3" id="KW-1185">Reference proteome</keyword>
<accession>A0A8J4A3L3</accession>
<organism evidence="2 3">
    <name type="scientific">Virgisporangium ochraceum</name>
    <dbReference type="NCBI Taxonomy" id="65505"/>
    <lineage>
        <taxon>Bacteria</taxon>
        <taxon>Bacillati</taxon>
        <taxon>Actinomycetota</taxon>
        <taxon>Actinomycetes</taxon>
        <taxon>Micromonosporales</taxon>
        <taxon>Micromonosporaceae</taxon>
        <taxon>Virgisporangium</taxon>
    </lineage>
</organism>
<proteinExistence type="predicted"/>
<name>A0A8J4A3L3_9ACTN</name>
<feature type="region of interest" description="Disordered" evidence="1">
    <location>
        <begin position="34"/>
        <end position="53"/>
    </location>
</feature>
<evidence type="ECO:0000313" key="3">
    <source>
        <dbReference type="Proteomes" id="UP000635606"/>
    </source>
</evidence>
<dbReference type="AlphaFoldDB" id="A0A8J4A3L3"/>
<protein>
    <submittedName>
        <fullName evidence="2">Uncharacterized protein</fullName>
    </submittedName>
</protein>
<dbReference type="EMBL" id="BOPH01000105">
    <property type="protein sequence ID" value="GIJ72725.1"/>
    <property type="molecule type" value="Genomic_DNA"/>
</dbReference>
<evidence type="ECO:0000313" key="2">
    <source>
        <dbReference type="EMBL" id="GIJ72725.1"/>
    </source>
</evidence>
<reference evidence="2" key="1">
    <citation type="submission" date="2021-01" db="EMBL/GenBank/DDBJ databases">
        <title>Whole genome shotgun sequence of Virgisporangium ochraceum NBRC 16418.</title>
        <authorList>
            <person name="Komaki H."/>
            <person name="Tamura T."/>
        </authorList>
    </citation>
    <scope>NUCLEOTIDE SEQUENCE</scope>
    <source>
        <strain evidence="2">NBRC 16418</strain>
    </source>
</reference>
<evidence type="ECO:0000256" key="1">
    <source>
        <dbReference type="SAM" id="MobiDB-lite"/>
    </source>
</evidence>
<gene>
    <name evidence="2" type="ORF">Voc01_076420</name>
</gene>
<dbReference type="Proteomes" id="UP000635606">
    <property type="component" value="Unassembled WGS sequence"/>
</dbReference>
<sequence length="53" mass="5874">MFRLEGEHHVEDAMVPFGAILTLDDPFRCEIDTRALGDPHGASGPRAPFRPAR</sequence>